<feature type="compositionally biased region" description="Basic and acidic residues" evidence="1">
    <location>
        <begin position="237"/>
        <end position="261"/>
    </location>
</feature>
<dbReference type="AlphaFoldDB" id="A0A1V6P0Y3"/>
<dbReference type="EMBL" id="MDYL01000022">
    <property type="protein sequence ID" value="OQD70601.1"/>
    <property type="molecule type" value="Genomic_DNA"/>
</dbReference>
<gene>
    <name evidence="2" type="ORF">PENDEC_c022G05893</name>
</gene>
<evidence type="ECO:0000313" key="2">
    <source>
        <dbReference type="EMBL" id="OQD70601.1"/>
    </source>
</evidence>
<sequence>MAQATPAFTPDSEFADLETPRGPRGGSLSVTALARFEFEAGKGNEGTKILMVEWEDDDLTRSSTEGSWHVSWAGKTTVLPADERPNDSTRRFYFLLPPNVTIPPVITLSYEPTTTTKDSTPSSKARETLQLNPLPAIFPPELGATGRAAGKKGVLHTIWAKKRLRVLDKEIRDECLTNVEGIALQMAMQEKEWIESKFGVTAHGDGESVASSRDSSNSNSMYPTGPATPVSPISGRKLTDKLKGLKLQTSERDLTAKDRSPAAHLLSPQSPDVAVSSFSSFRSLANRAPHSMPTPDTNPTPTPNSDLKPSGAENLRPVALHPPESLQEVQQNTGLSGFAGMNSMDSMGSLARTSSAESGDDLFAKALSPRSPDLPRSPFSFA</sequence>
<dbReference type="OrthoDB" id="5344482at2759"/>
<organism evidence="2 3">
    <name type="scientific">Penicillium decumbens</name>
    <dbReference type="NCBI Taxonomy" id="69771"/>
    <lineage>
        <taxon>Eukaryota</taxon>
        <taxon>Fungi</taxon>
        <taxon>Dikarya</taxon>
        <taxon>Ascomycota</taxon>
        <taxon>Pezizomycotina</taxon>
        <taxon>Eurotiomycetes</taxon>
        <taxon>Eurotiomycetidae</taxon>
        <taxon>Eurotiales</taxon>
        <taxon>Aspergillaceae</taxon>
        <taxon>Penicillium</taxon>
    </lineage>
</organism>
<evidence type="ECO:0000313" key="3">
    <source>
        <dbReference type="Proteomes" id="UP000191522"/>
    </source>
</evidence>
<keyword evidence="3" id="KW-1185">Reference proteome</keyword>
<proteinExistence type="predicted"/>
<feature type="region of interest" description="Disordered" evidence="1">
    <location>
        <begin position="203"/>
        <end position="273"/>
    </location>
</feature>
<feature type="compositionally biased region" description="Low complexity" evidence="1">
    <location>
        <begin position="208"/>
        <end position="220"/>
    </location>
</feature>
<name>A0A1V6P0Y3_PENDC</name>
<feature type="region of interest" description="Disordered" evidence="1">
    <location>
        <begin position="335"/>
        <end position="382"/>
    </location>
</feature>
<accession>A0A1V6P0Y3</accession>
<comment type="caution">
    <text evidence="2">The sequence shown here is derived from an EMBL/GenBank/DDBJ whole genome shotgun (WGS) entry which is preliminary data.</text>
</comment>
<dbReference type="OMA" id="GSWHVSW"/>
<dbReference type="STRING" id="69771.A0A1V6P0Y3"/>
<feature type="region of interest" description="Disordered" evidence="1">
    <location>
        <begin position="1"/>
        <end position="26"/>
    </location>
</feature>
<feature type="compositionally biased region" description="Polar residues" evidence="1">
    <location>
        <begin position="343"/>
        <end position="357"/>
    </location>
</feature>
<feature type="compositionally biased region" description="Low complexity" evidence="1">
    <location>
        <begin position="367"/>
        <end position="382"/>
    </location>
</feature>
<dbReference type="Proteomes" id="UP000191522">
    <property type="component" value="Unassembled WGS sequence"/>
</dbReference>
<reference evidence="3" key="1">
    <citation type="journal article" date="2017" name="Nat. Microbiol.">
        <title>Global analysis of biosynthetic gene clusters reveals vast potential of secondary metabolite production in Penicillium species.</title>
        <authorList>
            <person name="Nielsen J.C."/>
            <person name="Grijseels S."/>
            <person name="Prigent S."/>
            <person name="Ji B."/>
            <person name="Dainat J."/>
            <person name="Nielsen K.F."/>
            <person name="Frisvad J.C."/>
            <person name="Workman M."/>
            <person name="Nielsen J."/>
        </authorList>
    </citation>
    <scope>NUCLEOTIDE SEQUENCE [LARGE SCALE GENOMIC DNA]</scope>
    <source>
        <strain evidence="3">IBT 11843</strain>
    </source>
</reference>
<evidence type="ECO:0000256" key="1">
    <source>
        <dbReference type="SAM" id="MobiDB-lite"/>
    </source>
</evidence>
<feature type="region of interest" description="Disordered" evidence="1">
    <location>
        <begin position="286"/>
        <end position="317"/>
    </location>
</feature>
<protein>
    <submittedName>
        <fullName evidence="2">Uncharacterized protein</fullName>
    </submittedName>
</protein>